<keyword evidence="3" id="KW-0472">Membrane</keyword>
<protein>
    <submittedName>
        <fullName evidence="7">Penicillin-binding transpeptidase domain-containing protein</fullName>
    </submittedName>
</protein>
<dbReference type="InterPro" id="IPR036138">
    <property type="entry name" value="PBP_dimer_sf"/>
</dbReference>
<dbReference type="Pfam" id="PF03717">
    <property type="entry name" value="PBP_dimer"/>
    <property type="match status" value="1"/>
</dbReference>
<dbReference type="EMBL" id="JBHLTC010000014">
    <property type="protein sequence ID" value="MFC0624817.1"/>
    <property type="molecule type" value="Genomic_DNA"/>
</dbReference>
<evidence type="ECO:0000313" key="8">
    <source>
        <dbReference type="Proteomes" id="UP001589890"/>
    </source>
</evidence>
<dbReference type="PANTHER" id="PTHR30627">
    <property type="entry name" value="PEPTIDOGLYCAN D,D-TRANSPEPTIDASE"/>
    <property type="match status" value="1"/>
</dbReference>
<dbReference type="InterPro" id="IPR005311">
    <property type="entry name" value="PBP_dimer"/>
</dbReference>
<evidence type="ECO:0000256" key="2">
    <source>
        <dbReference type="ARBA" id="ARBA00007171"/>
    </source>
</evidence>
<dbReference type="Gene3D" id="3.90.1310.10">
    <property type="entry name" value="Penicillin-binding protein 2a (Domain 2)"/>
    <property type="match status" value="1"/>
</dbReference>
<name>A0ABV6QMI4_9ACTN</name>
<feature type="signal peptide" evidence="4">
    <location>
        <begin position="1"/>
        <end position="17"/>
    </location>
</feature>
<comment type="similarity">
    <text evidence="2">Belongs to the transpeptidase family.</text>
</comment>
<dbReference type="SUPFAM" id="SSF56519">
    <property type="entry name" value="Penicillin binding protein dimerisation domain"/>
    <property type="match status" value="1"/>
</dbReference>
<evidence type="ECO:0000259" key="6">
    <source>
        <dbReference type="Pfam" id="PF03717"/>
    </source>
</evidence>
<dbReference type="PANTHER" id="PTHR30627:SF24">
    <property type="entry name" value="PENICILLIN-BINDING PROTEIN 4B"/>
    <property type="match status" value="1"/>
</dbReference>
<evidence type="ECO:0000256" key="1">
    <source>
        <dbReference type="ARBA" id="ARBA00004370"/>
    </source>
</evidence>
<dbReference type="Gene3D" id="3.40.710.10">
    <property type="entry name" value="DD-peptidase/beta-lactamase superfamily"/>
    <property type="match status" value="1"/>
</dbReference>
<dbReference type="InterPro" id="IPR050515">
    <property type="entry name" value="Beta-lactam/transpept"/>
</dbReference>
<sequence length="634" mass="65010">MKRTAIVCLSAALLATACTDSKPDAAGKPDPNDEKAASAAVVKSYAAAWMQAWAPEGKPDAAAALTDNPTTFGPQLDDVDTALAVANVKVTPQGEATCADDTNCSQDVAVEAVLRGIGTMKWTAKVATVKVGDAWKVKATGDSIYPELGEANYLKRSRTLPPRASILDRAGKPLTSQRQVVTVGVASGTKATAATYAAFKTYLDVDPVRLKKRAVGAPAGQFVDAITIRADDWYKIEPKMGKLPGILTMGGTKSLAESPTFARNLIGVMKQADADTLKNAGPTASSNDDVGASGLQYAFQQQLAGTPGGVVTLRAKDTKRTVKDVFKQPAKPGTPVKTTIDTALQRAAEKALGTSKLPASLVAVQASTGQILAAANGPTPTAYNRAFLGRYAPGSTFKIVTAAALLGTGMTAQTPVTCSNTITVFGKTFKNYDALAPYGSGSLQRAFEQSCNTALISNQGKLPRDGMIKAAAMFGFGQDTKLSISSYGGTVPAPKDDVEKAASMIGQGTVTASPLQMAMVAAAVKNGTALKPVLVPGKDPAGPAASPLPPATAAALRAMMRSTVTNGTAKVLAGNGAVSAKTGTAEVVVNGKVTTNGWMVGYRGDVAFAVIVEGGESGAKAAGPVLKSFLSQFS</sequence>
<accession>A0ABV6QMI4</accession>
<evidence type="ECO:0000256" key="4">
    <source>
        <dbReference type="SAM" id="SignalP"/>
    </source>
</evidence>
<comment type="caution">
    <text evidence="7">The sequence shown here is derived from an EMBL/GenBank/DDBJ whole genome shotgun (WGS) entry which is preliminary data.</text>
</comment>
<organism evidence="7 8">
    <name type="scientific">Kribbella deserti</name>
    <dbReference type="NCBI Taxonomy" id="1926257"/>
    <lineage>
        <taxon>Bacteria</taxon>
        <taxon>Bacillati</taxon>
        <taxon>Actinomycetota</taxon>
        <taxon>Actinomycetes</taxon>
        <taxon>Propionibacteriales</taxon>
        <taxon>Kribbellaceae</taxon>
        <taxon>Kribbella</taxon>
    </lineage>
</organism>
<dbReference type="InterPro" id="IPR012338">
    <property type="entry name" value="Beta-lactam/transpept-like"/>
</dbReference>
<dbReference type="PROSITE" id="PS51257">
    <property type="entry name" value="PROKAR_LIPOPROTEIN"/>
    <property type="match status" value="1"/>
</dbReference>
<feature type="domain" description="Penicillin-binding protein transpeptidase" evidence="5">
    <location>
        <begin position="360"/>
        <end position="630"/>
    </location>
</feature>
<proteinExistence type="inferred from homology"/>
<dbReference type="RefSeq" id="WP_380046579.1">
    <property type="nucleotide sequence ID" value="NZ_JBHLTC010000014.1"/>
</dbReference>
<dbReference type="InterPro" id="IPR001460">
    <property type="entry name" value="PCN-bd_Tpept"/>
</dbReference>
<dbReference type="Proteomes" id="UP001589890">
    <property type="component" value="Unassembled WGS sequence"/>
</dbReference>
<comment type="subcellular location">
    <subcellularLocation>
        <location evidence="1">Membrane</location>
    </subcellularLocation>
</comment>
<dbReference type="SUPFAM" id="SSF56601">
    <property type="entry name" value="beta-lactamase/transpeptidase-like"/>
    <property type="match status" value="1"/>
</dbReference>
<evidence type="ECO:0000313" key="7">
    <source>
        <dbReference type="EMBL" id="MFC0624817.1"/>
    </source>
</evidence>
<reference evidence="7 8" key="1">
    <citation type="submission" date="2024-09" db="EMBL/GenBank/DDBJ databases">
        <authorList>
            <person name="Sun Q."/>
            <person name="Mori K."/>
        </authorList>
    </citation>
    <scope>NUCLEOTIDE SEQUENCE [LARGE SCALE GENOMIC DNA]</scope>
    <source>
        <strain evidence="7 8">CGMCC 1.15906</strain>
    </source>
</reference>
<keyword evidence="4" id="KW-0732">Signal</keyword>
<feature type="chain" id="PRO_5045336902" evidence="4">
    <location>
        <begin position="18"/>
        <end position="634"/>
    </location>
</feature>
<dbReference type="Pfam" id="PF00905">
    <property type="entry name" value="Transpeptidase"/>
    <property type="match status" value="1"/>
</dbReference>
<evidence type="ECO:0000259" key="5">
    <source>
        <dbReference type="Pfam" id="PF00905"/>
    </source>
</evidence>
<feature type="domain" description="Penicillin-binding protein dimerisation" evidence="6">
    <location>
        <begin position="161"/>
        <end position="313"/>
    </location>
</feature>
<evidence type="ECO:0000256" key="3">
    <source>
        <dbReference type="ARBA" id="ARBA00023136"/>
    </source>
</evidence>
<gene>
    <name evidence="7" type="ORF">ACFFGN_12140</name>
</gene>
<keyword evidence="8" id="KW-1185">Reference proteome</keyword>